<dbReference type="AlphaFoldDB" id="A0A1A9RSA5"/>
<comment type="caution">
    <text evidence="4">The sequence shown here is derived from an EMBL/GenBank/DDBJ whole genome shotgun (WGS) entry which is preliminary data.</text>
</comment>
<proteinExistence type="predicted"/>
<dbReference type="Proteomes" id="UP000077589">
    <property type="component" value="Unassembled WGS sequence"/>
</dbReference>
<reference evidence="4" key="2">
    <citation type="submission" date="2016-05" db="EMBL/GenBank/DDBJ databases">
        <authorList>
            <person name="Lavstsen T."/>
            <person name="Jespersen J.S."/>
        </authorList>
    </citation>
    <scope>NUCLEOTIDE SEQUENCE</scope>
    <source>
        <strain evidence="3">NML04-0072</strain>
        <strain evidence="4">NML120819</strain>
    </source>
</reference>
<accession>A0A1A9RSA5</accession>
<protein>
    <submittedName>
        <fullName evidence="4">Uncharacterized protein</fullName>
    </submittedName>
</protein>
<dbReference type="RefSeq" id="WP_049258604.1">
    <property type="nucleotide sequence ID" value="NZ_JAWFMW010000001.1"/>
</dbReference>
<feature type="compositionally biased region" description="Low complexity" evidence="1">
    <location>
        <begin position="151"/>
        <end position="170"/>
    </location>
</feature>
<dbReference type="EMBL" id="LXSH01000012">
    <property type="protein sequence ID" value="OAM23532.1"/>
    <property type="molecule type" value="Genomic_DNA"/>
</dbReference>
<feature type="region of interest" description="Disordered" evidence="1">
    <location>
        <begin position="151"/>
        <end position="190"/>
    </location>
</feature>
<feature type="region of interest" description="Disordered" evidence="1">
    <location>
        <begin position="1"/>
        <end position="32"/>
    </location>
</feature>
<evidence type="ECO:0000313" key="3">
    <source>
        <dbReference type="EMBL" id="OAM19791.1"/>
    </source>
</evidence>
<keyword evidence="2" id="KW-0472">Membrane</keyword>
<keyword evidence="2" id="KW-1133">Transmembrane helix</keyword>
<name>A0A1A9RSA5_EIKCO</name>
<dbReference type="Pfam" id="PF09677">
    <property type="entry name" value="TrbI_Ftype"/>
    <property type="match status" value="1"/>
</dbReference>
<keyword evidence="2" id="KW-0812">Transmembrane</keyword>
<evidence type="ECO:0000256" key="2">
    <source>
        <dbReference type="SAM" id="Phobius"/>
    </source>
</evidence>
<organism evidence="4 6">
    <name type="scientific">Eikenella corrodens</name>
    <dbReference type="NCBI Taxonomy" id="539"/>
    <lineage>
        <taxon>Bacteria</taxon>
        <taxon>Pseudomonadati</taxon>
        <taxon>Pseudomonadota</taxon>
        <taxon>Betaproteobacteria</taxon>
        <taxon>Neisseriales</taxon>
        <taxon>Neisseriaceae</taxon>
        <taxon>Eikenella</taxon>
    </lineage>
</organism>
<dbReference type="Proteomes" id="UP000078103">
    <property type="component" value="Unassembled WGS sequence"/>
</dbReference>
<dbReference type="EMBL" id="LXSG01000028">
    <property type="protein sequence ID" value="OAM19791.1"/>
    <property type="molecule type" value="Genomic_DNA"/>
</dbReference>
<feature type="transmembrane region" description="Helical" evidence="2">
    <location>
        <begin position="37"/>
        <end position="55"/>
    </location>
</feature>
<evidence type="ECO:0000313" key="5">
    <source>
        <dbReference type="Proteomes" id="UP000077589"/>
    </source>
</evidence>
<dbReference type="OrthoDB" id="9953974at2"/>
<reference evidence="5 6" key="1">
    <citation type="submission" date="2016-05" db="EMBL/GenBank/DDBJ databases">
        <title>Draft genome of Corynebacterium afermentans subsp. afermentans LCDC 88199T.</title>
        <authorList>
            <person name="Bernier A.-M."/>
            <person name="Bernard K."/>
        </authorList>
    </citation>
    <scope>NUCLEOTIDE SEQUENCE [LARGE SCALE GENOMIC DNA]</scope>
    <source>
        <strain evidence="5">NML04-0072</strain>
        <strain evidence="6">NML120819</strain>
    </source>
</reference>
<evidence type="ECO:0000313" key="6">
    <source>
        <dbReference type="Proteomes" id="UP000078103"/>
    </source>
</evidence>
<gene>
    <name evidence="4" type="ORF">A7P89_03140</name>
    <name evidence="3" type="ORF">A7P90_04820</name>
</gene>
<sequence>MTEQHPQADSPVASTHAPAIKTEEASPSRQTGGNGNTLLTVLVVLAVLLGGYSFYRTIFPSHAAGGIAVVDSDRLAAAYLQEALANIQSDSPEQAQQKLAAQLAGIQTKLDELAADGRIVVRKSAVLTYPPEADMTEQVAAELGIKLSPIPASATTPAPAPTLSSPAITPVGHDALPAAASEGRLGSQLD</sequence>
<dbReference type="InterPro" id="IPR014115">
    <property type="entry name" value="TrbI_Ftype"/>
</dbReference>
<evidence type="ECO:0000256" key="1">
    <source>
        <dbReference type="SAM" id="MobiDB-lite"/>
    </source>
</evidence>
<evidence type="ECO:0000313" key="4">
    <source>
        <dbReference type="EMBL" id="OAM23532.1"/>
    </source>
</evidence>